<keyword evidence="3" id="KW-1185">Reference proteome</keyword>
<keyword evidence="1" id="KW-0472">Membrane</keyword>
<evidence type="ECO:0000313" key="3">
    <source>
        <dbReference type="Proteomes" id="UP001595685"/>
    </source>
</evidence>
<keyword evidence="1" id="KW-0812">Transmembrane</keyword>
<protein>
    <recommendedName>
        <fullName evidence="4">Integral membrane protein</fullName>
    </recommendedName>
</protein>
<gene>
    <name evidence="2" type="ORF">ACFOLH_15310</name>
</gene>
<sequence length="117" mass="11549">MPRAASASAPGTTDVHARPAVPTAVVAAGSLVVGFAVAQATDVRALGGVVLVAGAAWCGRHWVRRQGPVTATALLVGYAGGFVGSHLLAREIGAWPSVLTVAGAVGAAAWVASDRRG</sequence>
<evidence type="ECO:0008006" key="4">
    <source>
        <dbReference type="Google" id="ProtNLM"/>
    </source>
</evidence>
<keyword evidence="1" id="KW-1133">Transmembrane helix</keyword>
<accession>A0ABV7WJC2</accession>
<feature type="transmembrane region" description="Helical" evidence="1">
    <location>
        <begin position="20"/>
        <end position="39"/>
    </location>
</feature>
<feature type="transmembrane region" description="Helical" evidence="1">
    <location>
        <begin position="94"/>
        <end position="112"/>
    </location>
</feature>
<feature type="transmembrane region" description="Helical" evidence="1">
    <location>
        <begin position="70"/>
        <end position="88"/>
    </location>
</feature>
<proteinExistence type="predicted"/>
<organism evidence="2 3">
    <name type="scientific">Aquipuribacter hungaricus</name>
    <dbReference type="NCBI Taxonomy" id="545624"/>
    <lineage>
        <taxon>Bacteria</taxon>
        <taxon>Bacillati</taxon>
        <taxon>Actinomycetota</taxon>
        <taxon>Actinomycetes</taxon>
        <taxon>Micrococcales</taxon>
        <taxon>Intrasporangiaceae</taxon>
        <taxon>Aquipuribacter</taxon>
    </lineage>
</organism>
<comment type="caution">
    <text evidence="2">The sequence shown here is derived from an EMBL/GenBank/DDBJ whole genome shotgun (WGS) entry which is preliminary data.</text>
</comment>
<dbReference type="EMBL" id="JBHRWW010000012">
    <property type="protein sequence ID" value="MFC3689715.1"/>
    <property type="molecule type" value="Genomic_DNA"/>
</dbReference>
<evidence type="ECO:0000313" key="2">
    <source>
        <dbReference type="EMBL" id="MFC3689715.1"/>
    </source>
</evidence>
<reference evidence="3" key="1">
    <citation type="journal article" date="2019" name="Int. J. Syst. Evol. Microbiol.">
        <title>The Global Catalogue of Microorganisms (GCM) 10K type strain sequencing project: providing services to taxonomists for standard genome sequencing and annotation.</title>
        <authorList>
            <consortium name="The Broad Institute Genomics Platform"/>
            <consortium name="The Broad Institute Genome Sequencing Center for Infectious Disease"/>
            <person name="Wu L."/>
            <person name="Ma J."/>
        </authorList>
    </citation>
    <scope>NUCLEOTIDE SEQUENCE [LARGE SCALE GENOMIC DNA]</scope>
    <source>
        <strain evidence="3">NCAIM B.02333</strain>
    </source>
</reference>
<name>A0ABV7WJC2_9MICO</name>
<dbReference type="Proteomes" id="UP001595685">
    <property type="component" value="Unassembled WGS sequence"/>
</dbReference>
<evidence type="ECO:0000256" key="1">
    <source>
        <dbReference type="SAM" id="Phobius"/>
    </source>
</evidence>
<dbReference type="RefSeq" id="WP_340294468.1">
    <property type="nucleotide sequence ID" value="NZ_JBBEOI010000160.1"/>
</dbReference>